<dbReference type="Pfam" id="PF22942">
    <property type="entry name" value="DUF7025"/>
    <property type="match status" value="2"/>
</dbReference>
<name>A0ABR3XWH0_9PEZI</name>
<feature type="region of interest" description="Disordered" evidence="1">
    <location>
        <begin position="1621"/>
        <end position="1700"/>
    </location>
</feature>
<feature type="region of interest" description="Disordered" evidence="1">
    <location>
        <begin position="1284"/>
        <end position="1307"/>
    </location>
</feature>
<feature type="region of interest" description="Disordered" evidence="1">
    <location>
        <begin position="843"/>
        <end position="876"/>
    </location>
</feature>
<dbReference type="InterPro" id="IPR003593">
    <property type="entry name" value="AAA+_ATPase"/>
</dbReference>
<feature type="compositionally biased region" description="Polar residues" evidence="1">
    <location>
        <begin position="1672"/>
        <end position="1688"/>
    </location>
</feature>
<protein>
    <recommendedName>
        <fullName evidence="2">AAA+ ATPase domain-containing protein</fullName>
    </recommendedName>
</protein>
<gene>
    <name evidence="3" type="ORF">Daus18300_001713</name>
</gene>
<reference evidence="3 4" key="1">
    <citation type="journal article" date="2024" name="IMA Fungus">
        <title>IMA Genome - F19 : A genome assembly and annotation guide to empower mycologists, including annotated draft genome sequences of Ceratocystis pirilliformis, Diaporthe australafricana, Fusarium ophioides, Paecilomyces lecythidis, and Sporothrix stenoceras.</title>
        <authorList>
            <person name="Aylward J."/>
            <person name="Wilson A.M."/>
            <person name="Visagie C.M."/>
            <person name="Spraker J."/>
            <person name="Barnes I."/>
            <person name="Buitendag C."/>
            <person name="Ceriani C."/>
            <person name="Del Mar Angel L."/>
            <person name="du Plessis D."/>
            <person name="Fuchs T."/>
            <person name="Gasser K."/>
            <person name="Kramer D."/>
            <person name="Li W."/>
            <person name="Munsamy K."/>
            <person name="Piso A."/>
            <person name="Price J.L."/>
            <person name="Sonnekus B."/>
            <person name="Thomas C."/>
            <person name="van der Nest A."/>
            <person name="van Dijk A."/>
            <person name="van Heerden A."/>
            <person name="van Vuuren N."/>
            <person name="Yilmaz N."/>
            <person name="Duong T.A."/>
            <person name="van der Merwe N.A."/>
            <person name="Wingfield M.J."/>
            <person name="Wingfield B.D."/>
        </authorList>
    </citation>
    <scope>NUCLEOTIDE SEQUENCE [LARGE SCALE GENOMIC DNA]</scope>
    <source>
        <strain evidence="3 4">CMW 18300</strain>
    </source>
</reference>
<feature type="region of interest" description="Disordered" evidence="1">
    <location>
        <begin position="1"/>
        <end position="20"/>
    </location>
</feature>
<keyword evidence="4" id="KW-1185">Reference proteome</keyword>
<feature type="compositionally biased region" description="Polar residues" evidence="1">
    <location>
        <begin position="1648"/>
        <end position="1664"/>
    </location>
</feature>
<feature type="region of interest" description="Disordered" evidence="1">
    <location>
        <begin position="342"/>
        <end position="362"/>
    </location>
</feature>
<dbReference type="Pfam" id="PF23232">
    <property type="entry name" value="AAA_lid_13"/>
    <property type="match status" value="1"/>
</dbReference>
<feature type="region of interest" description="Disordered" evidence="1">
    <location>
        <begin position="670"/>
        <end position="718"/>
    </location>
</feature>
<accession>A0ABR3XWH0</accession>
<dbReference type="SUPFAM" id="SSF52540">
    <property type="entry name" value="P-loop containing nucleoside triphosphate hydrolases"/>
    <property type="match status" value="2"/>
</dbReference>
<comment type="caution">
    <text evidence="3">The sequence shown here is derived from an EMBL/GenBank/DDBJ whole genome shotgun (WGS) entry which is preliminary data.</text>
</comment>
<feature type="compositionally biased region" description="Polar residues" evidence="1">
    <location>
        <begin position="125"/>
        <end position="134"/>
    </location>
</feature>
<feature type="compositionally biased region" description="Basic and acidic residues" evidence="1">
    <location>
        <begin position="114"/>
        <end position="124"/>
    </location>
</feature>
<feature type="compositionally biased region" description="Acidic residues" evidence="1">
    <location>
        <begin position="1630"/>
        <end position="1642"/>
    </location>
</feature>
<feature type="compositionally biased region" description="Basic and acidic residues" evidence="1">
    <location>
        <begin position="844"/>
        <end position="857"/>
    </location>
</feature>
<sequence length="1795" mass="201500">MASNEDPSRHHTTPELNYQNWDSFHSPSTRKSLFSIDILLACHEDSEIFTEHGDRSVAQSAELPEKIRINSECIAQFLGKFGPSNHPKDGPILIFRPYKILVMLDQEIRRSAMNLDKRAERTPPEDSQTTLPSSTEDEVQLAQVRCLIQFMDTHLSARIKFLQSPDCHAISFSDLWLLYKPGDVVVSRNLLQAYQVIRVDNKRRSVAKNDKTIVEEESVVIHCVWVDFDGEWLGPVLKKVVMKKWALSKQIQLLELLPLMRAEAQKEQLRQHLVERGQTFVRVASVSPMHYSGHTLDSNLEVIGSIVIDIQEALRIEPRFESWKSNIENIAEVCISAAGVDEHNDEDHTNSSEDEKNPDDSFVDDIRHNKLICSQATADECGDSIPSVTMYPQLLDQVGPLTETELMLMSYRVFGFIIDTGNWVIDLTSVGKKTTAECIARMAGVPLLQLSADNNLSSSRDLFIRMERHFNLAKRWGCIVMLNNAAAILSLRRESGSYYEPPPNIPVRRAVQTMLDKFTGITFLIADHKLSNMIDISETSSKQIMSRINASLLYPNLDEDQTVRIFELNMRWTDDLISKRRLDSLRPVCLMMGEDILRFASDFYKQRQPEDRWNCRQIQTAFSTALALAHADAETSAEGETEQGPQAPLKVTLKATHFEVFARSIAKSSVHQARPVVPNAPIAPTGPRPSQHTPGSLPPRTQQRAPQQFSMQQWHPRPPQQLPDQMIPSAILVPNSGQFPPLDYRLQMLPPPPPPPPMQQLPTGVQPLENEGVGKLVTRPPQEFFLASPLSLDARPELLFLAWDAFKDARTQKDSACSAIDILVGEPVVSFDQEAQDSAWWSRWGDRKRGDGPRAKIDTNSATAQKERDSAESYPSPLPERIRIHSKYISAILEEIGVTKISTASFVLVRPFKALTYYEDKIRAKYEHADAVGNDGSLSRRELECSDGDDDSSSIKSESDDGAAVDAKSHAAFQHLACLVEFIDTIRARRQYLLSGSCSKVTFADVWHLFKPGDEVLDQEQRQAYRILSVNSSGHRTLPPWKDLDSEQLEGDEPTMILVGVYITFDGASLGSIRKTFEIASFEGEEDISSLPVLPLRLVKGPDSGASRDEAVFRQDPIDRGRMFVRMARYTPMHYNGPLLHPKEEVDSQVVIDFEQAFGFWAHSSSFTKPVVEKLIGKPIGQPLLEVPCLASCCAGEQVHEDAFAEQKWNEAYVGTLIPDPQDRTKKPSLAIYPQAIRDKTFKEAELTDDDLVIMSYKVCGFVLRTRKWAQMDLKYLSPLNSGGRATQAGKSTLPGGDGTKHPDQPAETTLDQLVLPPGHKDIVKSLISQHFQDKATGRYEAEEKDVVRGKGKGLIILLHGAPGVGKTSTAEGVAEAFNKPLFQITSGDLGTNARELEDALEWHFYLAHKWDCVLLLDEADVFLSVRSPEDFQRNSLVAVFLRVLEYYAGVLFLTTNRIGDFDEAFSSRIHISLYYPPLKRSSTKKIFDLNLRNIQQRIEERGVEIDIEHDEILGWAIDYWRSNKKMRWNGRQIRNACQTALALAEYDAQHPTESTSSEAAGQEKGTVEKMAKIRLTIGHLETVAKAYLEFMRYLHEIYGKHAERRAKAMGIRARESSIKHWAPSQELLPQEEDDDSEESDGEATGTEAAQKNKIVSKQASEQTLDSKSKPTTEASAPGPTHQNTPFPTASFPYPPFQMPNMPNPYGMPIPFGQNQQPQAAPYQQTTDQQSQYLVNMAPWNSMVAGGQQVPFPGMPGMHQLTAAAGRAAAARRFGRLAIPSRTQDWIRLRFLMGV</sequence>
<feature type="domain" description="AAA+ ATPase" evidence="2">
    <location>
        <begin position="1353"/>
        <end position="1478"/>
    </location>
</feature>
<dbReference type="Proteomes" id="UP001583177">
    <property type="component" value="Unassembled WGS sequence"/>
</dbReference>
<dbReference type="InterPro" id="IPR054289">
    <property type="entry name" value="DUF7025"/>
</dbReference>
<feature type="compositionally biased region" description="Polar residues" evidence="1">
    <location>
        <begin position="688"/>
        <end position="713"/>
    </location>
</feature>
<organism evidence="3 4">
    <name type="scientific">Diaporthe australafricana</name>
    <dbReference type="NCBI Taxonomy" id="127596"/>
    <lineage>
        <taxon>Eukaryota</taxon>
        <taxon>Fungi</taxon>
        <taxon>Dikarya</taxon>
        <taxon>Ascomycota</taxon>
        <taxon>Pezizomycotina</taxon>
        <taxon>Sordariomycetes</taxon>
        <taxon>Sordariomycetidae</taxon>
        <taxon>Diaporthales</taxon>
        <taxon>Diaporthaceae</taxon>
        <taxon>Diaporthe</taxon>
    </lineage>
</organism>
<dbReference type="InterPro" id="IPR003959">
    <property type="entry name" value="ATPase_AAA_core"/>
</dbReference>
<feature type="region of interest" description="Disordered" evidence="1">
    <location>
        <begin position="939"/>
        <end position="961"/>
    </location>
</feature>
<dbReference type="InterPro" id="IPR027417">
    <property type="entry name" value="P-loop_NTPase"/>
</dbReference>
<evidence type="ECO:0000313" key="3">
    <source>
        <dbReference type="EMBL" id="KAL1879874.1"/>
    </source>
</evidence>
<dbReference type="EMBL" id="JAWRVE010000009">
    <property type="protein sequence ID" value="KAL1879874.1"/>
    <property type="molecule type" value="Genomic_DNA"/>
</dbReference>
<feature type="region of interest" description="Disordered" evidence="1">
    <location>
        <begin position="114"/>
        <end position="134"/>
    </location>
</feature>
<dbReference type="SMART" id="SM00382">
    <property type="entry name" value="AAA"/>
    <property type="match status" value="1"/>
</dbReference>
<dbReference type="PANTHER" id="PTHR46411:SF2">
    <property type="entry name" value="AAA+ ATPASE DOMAIN-CONTAINING PROTEIN"/>
    <property type="match status" value="1"/>
</dbReference>
<evidence type="ECO:0000256" key="1">
    <source>
        <dbReference type="SAM" id="MobiDB-lite"/>
    </source>
</evidence>
<proteinExistence type="predicted"/>
<dbReference type="Gene3D" id="3.40.50.300">
    <property type="entry name" value="P-loop containing nucleotide triphosphate hydrolases"/>
    <property type="match status" value="2"/>
</dbReference>
<feature type="compositionally biased region" description="Basic and acidic residues" evidence="1">
    <location>
        <begin position="1"/>
        <end position="13"/>
    </location>
</feature>
<dbReference type="PANTHER" id="PTHR46411">
    <property type="entry name" value="FAMILY ATPASE, PUTATIVE-RELATED"/>
    <property type="match status" value="1"/>
</dbReference>
<dbReference type="Pfam" id="PF00004">
    <property type="entry name" value="AAA"/>
    <property type="match status" value="1"/>
</dbReference>
<evidence type="ECO:0000259" key="2">
    <source>
        <dbReference type="SMART" id="SM00382"/>
    </source>
</evidence>
<dbReference type="InterPro" id="IPR056599">
    <property type="entry name" value="AAA_lid_fung"/>
</dbReference>
<evidence type="ECO:0000313" key="4">
    <source>
        <dbReference type="Proteomes" id="UP001583177"/>
    </source>
</evidence>